<dbReference type="AlphaFoldDB" id="A0A1W9S2C9"/>
<gene>
    <name evidence="3" type="ORF">B6D57_01305</name>
</gene>
<keyword evidence="1" id="KW-0560">Oxidoreductase</keyword>
<evidence type="ECO:0000313" key="3">
    <source>
        <dbReference type="EMBL" id="OQX91001.1"/>
    </source>
</evidence>
<feature type="domain" description="Pyruvate/ketoisovalerate oxidoreductase catalytic" evidence="2">
    <location>
        <begin position="10"/>
        <end position="179"/>
    </location>
</feature>
<evidence type="ECO:0000313" key="4">
    <source>
        <dbReference type="Proteomes" id="UP000192611"/>
    </source>
</evidence>
<protein>
    <recommendedName>
        <fullName evidence="2">Pyruvate/ketoisovalerate oxidoreductase catalytic domain-containing protein</fullName>
    </recommendedName>
</protein>
<dbReference type="InterPro" id="IPR051626">
    <property type="entry name" value="Oxidoreductase_gamma_subunit"/>
</dbReference>
<evidence type="ECO:0000259" key="2">
    <source>
        <dbReference type="Pfam" id="PF01558"/>
    </source>
</evidence>
<dbReference type="NCBIfam" id="TIGR02175">
    <property type="entry name" value="PorC_KorC"/>
    <property type="match status" value="1"/>
</dbReference>
<dbReference type="InterPro" id="IPR011894">
    <property type="entry name" value="PorC_KorC"/>
</dbReference>
<proteinExistence type="predicted"/>
<dbReference type="InterPro" id="IPR019752">
    <property type="entry name" value="Pyrv/ketoisovalerate_OxRed_cat"/>
</dbReference>
<dbReference type="PANTHER" id="PTHR43366">
    <property type="entry name" value="PYRUVATE SYNTHASE SUBUNIT PORC"/>
    <property type="match status" value="1"/>
</dbReference>
<dbReference type="PANTHER" id="PTHR43366:SF1">
    <property type="entry name" value="PYRUVATE SYNTHASE SUBUNIT PORC"/>
    <property type="match status" value="1"/>
</dbReference>
<dbReference type="Gene3D" id="3.40.920.10">
    <property type="entry name" value="Pyruvate-ferredoxin oxidoreductase, PFOR, domain III"/>
    <property type="match status" value="1"/>
</dbReference>
<dbReference type="Pfam" id="PF01558">
    <property type="entry name" value="POR"/>
    <property type="match status" value="1"/>
</dbReference>
<accession>A0A1W9S2C9</accession>
<reference evidence="4" key="1">
    <citation type="submission" date="2017-03" db="EMBL/GenBank/DDBJ databases">
        <title>Novel pathways for hydrocarbon cycling and metabolic interdependencies in hydrothermal sediment communities.</title>
        <authorList>
            <person name="Dombrowski N."/>
            <person name="Seitz K."/>
            <person name="Teske A."/>
            <person name="Baker B."/>
        </authorList>
    </citation>
    <scope>NUCLEOTIDE SEQUENCE [LARGE SCALE GENOMIC DNA]</scope>
</reference>
<dbReference type="GO" id="GO:0016625">
    <property type="term" value="F:oxidoreductase activity, acting on the aldehyde or oxo group of donors, iron-sulfur protein as acceptor"/>
    <property type="evidence" value="ECO:0007669"/>
    <property type="project" value="InterPro"/>
</dbReference>
<dbReference type="SUPFAM" id="SSF53323">
    <property type="entry name" value="Pyruvate-ferredoxin oxidoreductase, PFOR, domain III"/>
    <property type="match status" value="1"/>
</dbReference>
<sequence length="185" mass="20332">MIAIRFHGRGGQGAAISSYILAEAIFRDGYEVQAFPMFGVERRGAPVASFIRMDNKPIYVRCEVYEPDYVVVLDPTLIQAVDVTSGKKPGGFIMVNTDQPVEEIGIKGDFTTIPFDGTKIALEYHLGTKVAPIVNTVMMGAFAKSFGKINIDNLLFAIKDNLPRKIADRNAEATKKAYDLAPKIE</sequence>
<dbReference type="InterPro" id="IPR002869">
    <property type="entry name" value="Pyrv_flavodox_OxRed_cen"/>
</dbReference>
<name>A0A1W9S2C9_9BACT</name>
<dbReference type="EMBL" id="NATQ01000016">
    <property type="protein sequence ID" value="OQX91001.1"/>
    <property type="molecule type" value="Genomic_DNA"/>
</dbReference>
<dbReference type="Proteomes" id="UP000192611">
    <property type="component" value="Unassembled WGS sequence"/>
</dbReference>
<comment type="caution">
    <text evidence="3">The sequence shown here is derived from an EMBL/GenBank/DDBJ whole genome shotgun (WGS) entry which is preliminary data.</text>
</comment>
<organism evidence="3 4">
    <name type="scientific">Candidatus Coatesbacteria bacterium 4484_99</name>
    <dbReference type="NCBI Taxonomy" id="1970774"/>
    <lineage>
        <taxon>Bacteria</taxon>
        <taxon>Candidatus Coatesiibacteriota</taxon>
    </lineage>
</organism>
<evidence type="ECO:0000256" key="1">
    <source>
        <dbReference type="ARBA" id="ARBA00023002"/>
    </source>
</evidence>